<feature type="compositionally biased region" description="Low complexity" evidence="4">
    <location>
        <begin position="191"/>
        <end position="206"/>
    </location>
</feature>
<dbReference type="GO" id="GO:0005634">
    <property type="term" value="C:nucleus"/>
    <property type="evidence" value="ECO:0007669"/>
    <property type="project" value="UniProtKB-SubCell"/>
</dbReference>
<sequence length="1094" mass="117953">MGVSSPKRAEQGDVAASEASTDRSQHATEIAETQPEPEPELEMKRQQVQTPEEEMSVISTDVSPHDSDFDFLQLNSDAEFSLLTPSPHRRSFAGSSLGVEMVAGPLASPALSSRSSAACSPSRFFKSPLVTRTRSTGKEKRAAKTPQRRSIVPIRVAPPKRLLETIDSLSEQENKGSIIDKVQLKAPVRKTSTSATPPRTPSPSSRQMLLSRRLKDVFDRTDDDEERGTVRGAMKSPATGRQVDTSASLLDADDIQCAPSGLSTSPSEHDSFFSFANSLSPLMPAEEFENSFMSVRLSPLVSLSSYELPKLLPPFPEDEHGNKETSPSTDAHSGIPLILKTPKNRWKNPRGLSSAGSLAGGGISAPGSANGLVSPNLFRESFPNIQASTSATPGRDERSKLGGHSVMKMKLHTSFGDSPSPPDSHHTREIQAINKSLKRKKYIRRRKVEEKRQQPSSSSNVQRKLLQTPVKIAASPRPARSPLHPWNGQTPDAHQFKTPTPRKLAPSRLNRAGTLMETPQSPPLARRLIPASEPTPAASTTPVNKKKKRKASHCVSMSSSIANLSGLKMRKSPLGVRQAVALAITPAKQIKREAEAAAAALGPFTMLTPQLDPGSVLTSLDSSILKTPTLIGPSTSLTMSLQSASKAPLGPAVVMIPAPKKAPCNCKKSKCLKLYCECFASGGYCDESCNCLDCTNTTAAEDVRQQAIASRLEKNPNAFKPKIGATSTMVTVTSGGARRLSADRRASTGTFLSPPGQLSLQQRQLLSAGMATTKMHKHGCHCKKSACQKKYCECFQAGVSCGENCRCIDCKNQTPCVAHANGGVTTGSGVIGTPSSEIDETFVSPVLQGAHRRMRIDRETWKKDFSSPFEASPGRERERTELLQSRLLASRGGSGTPPSVRVRAMPFTSPPTPQLTSRTAVKRSRKMSPIRGDGEQQRSGSAGAAHSLLLLKKRELQQYSFDKSSSSFGKAALSAVVRCTSGAERVFVLPLFGAALPPLESGVSAKIFRFLTNADLHNASLVSHLWNQVALGETVWDHANFIPTADSAPLSRQKETLETSVTKLESCAVSFENRQMATIIRKHEPNLAVLSTLR</sequence>
<dbReference type="Pfam" id="PF12937">
    <property type="entry name" value="F-box-like"/>
    <property type="match status" value="1"/>
</dbReference>
<dbReference type="EMBL" id="WSZM01000485">
    <property type="protein sequence ID" value="KAF4032481.1"/>
    <property type="molecule type" value="Genomic_DNA"/>
</dbReference>
<name>A0A833WNW5_PHYIN</name>
<dbReference type="InterPro" id="IPR005172">
    <property type="entry name" value="CRC"/>
</dbReference>
<feature type="region of interest" description="Disordered" evidence="4">
    <location>
        <begin position="889"/>
        <end position="942"/>
    </location>
</feature>
<keyword evidence="3" id="KW-0539">Nucleus</keyword>
<comment type="caution">
    <text evidence="6">The sequence shown here is derived from an EMBL/GenBank/DDBJ whole genome shotgun (WGS) entry which is preliminary data.</text>
</comment>
<dbReference type="PROSITE" id="PS51634">
    <property type="entry name" value="CRC"/>
    <property type="match status" value="1"/>
</dbReference>
<accession>A0A833WNW5</accession>
<feature type="region of interest" description="Disordered" evidence="4">
    <location>
        <begin position="1"/>
        <end position="70"/>
    </location>
</feature>
<evidence type="ECO:0000256" key="4">
    <source>
        <dbReference type="SAM" id="MobiDB-lite"/>
    </source>
</evidence>
<dbReference type="InterPro" id="IPR001810">
    <property type="entry name" value="F-box_dom"/>
</dbReference>
<dbReference type="InterPro" id="IPR036047">
    <property type="entry name" value="F-box-like_dom_sf"/>
</dbReference>
<feature type="region of interest" description="Disordered" evidence="4">
    <location>
        <begin position="442"/>
        <end position="555"/>
    </location>
</feature>
<dbReference type="AlphaFoldDB" id="A0A833WNW5"/>
<dbReference type="Pfam" id="PF03638">
    <property type="entry name" value="TCR"/>
    <property type="match status" value="2"/>
</dbReference>
<evidence type="ECO:0000259" key="5">
    <source>
        <dbReference type="PROSITE" id="PS51634"/>
    </source>
</evidence>
<feature type="region of interest" description="Disordered" evidence="4">
    <location>
        <begin position="314"/>
        <end position="354"/>
    </location>
</feature>
<evidence type="ECO:0000256" key="2">
    <source>
        <dbReference type="ARBA" id="ARBA00007267"/>
    </source>
</evidence>
<protein>
    <submittedName>
        <fullName evidence="6">Tesmin/TSO1-like CXC domain-containing protein</fullName>
    </submittedName>
</protein>
<dbReference type="PANTHER" id="PTHR12446">
    <property type="entry name" value="TESMIN/TSO1-RELATED"/>
    <property type="match status" value="1"/>
</dbReference>
<evidence type="ECO:0000256" key="1">
    <source>
        <dbReference type="ARBA" id="ARBA00004123"/>
    </source>
</evidence>
<dbReference type="Proteomes" id="UP000602510">
    <property type="component" value="Unassembled WGS sequence"/>
</dbReference>
<reference evidence="6" key="1">
    <citation type="submission" date="2020-04" db="EMBL/GenBank/DDBJ databases">
        <title>Hybrid Assembly of Korean Phytophthora infestans isolates.</title>
        <authorList>
            <person name="Prokchorchik M."/>
            <person name="Lee Y."/>
            <person name="Seo J."/>
            <person name="Cho J.-H."/>
            <person name="Park Y.-E."/>
            <person name="Jang D.-C."/>
            <person name="Im J.-S."/>
            <person name="Choi J.-G."/>
            <person name="Park H.-J."/>
            <person name="Lee G.-B."/>
            <person name="Lee Y.-G."/>
            <person name="Hong S.-Y."/>
            <person name="Cho K."/>
            <person name="Sohn K.H."/>
        </authorList>
    </citation>
    <scope>NUCLEOTIDE SEQUENCE</scope>
    <source>
        <strain evidence="6">KR_1_A1</strain>
    </source>
</reference>
<gene>
    <name evidence="6" type="ORF">GN244_ATG15643</name>
</gene>
<keyword evidence="7" id="KW-1185">Reference proteome</keyword>
<dbReference type="InterPro" id="IPR028307">
    <property type="entry name" value="Lin-54_fam"/>
</dbReference>
<dbReference type="SMART" id="SM01114">
    <property type="entry name" value="CXC"/>
    <property type="match status" value="2"/>
</dbReference>
<dbReference type="SUPFAM" id="SSF81383">
    <property type="entry name" value="F-box domain"/>
    <property type="match status" value="1"/>
</dbReference>
<feature type="region of interest" description="Disordered" evidence="4">
    <location>
        <begin position="177"/>
        <end position="244"/>
    </location>
</feature>
<feature type="domain" description="CRC" evidence="5">
    <location>
        <begin position="660"/>
        <end position="815"/>
    </location>
</feature>
<evidence type="ECO:0000313" key="6">
    <source>
        <dbReference type="EMBL" id="KAF4032481.1"/>
    </source>
</evidence>
<dbReference type="PANTHER" id="PTHR12446:SF34">
    <property type="entry name" value="PROTEIN LIN-54 HOMOLOG"/>
    <property type="match status" value="1"/>
</dbReference>
<organism evidence="6 7">
    <name type="scientific">Phytophthora infestans</name>
    <name type="common">Potato late blight agent</name>
    <name type="synonym">Botrytis infestans</name>
    <dbReference type="NCBI Taxonomy" id="4787"/>
    <lineage>
        <taxon>Eukaryota</taxon>
        <taxon>Sar</taxon>
        <taxon>Stramenopiles</taxon>
        <taxon>Oomycota</taxon>
        <taxon>Peronosporomycetes</taxon>
        <taxon>Peronosporales</taxon>
        <taxon>Peronosporaceae</taxon>
        <taxon>Phytophthora</taxon>
    </lineage>
</organism>
<dbReference type="GO" id="GO:0006355">
    <property type="term" value="P:regulation of DNA-templated transcription"/>
    <property type="evidence" value="ECO:0007669"/>
    <property type="project" value="TreeGrafter"/>
</dbReference>
<evidence type="ECO:0000313" key="7">
    <source>
        <dbReference type="Proteomes" id="UP000602510"/>
    </source>
</evidence>
<comment type="similarity">
    <text evidence="2">Belongs to the lin-54 family.</text>
</comment>
<dbReference type="InterPro" id="IPR033467">
    <property type="entry name" value="Tesmin/TSO1-like_CXC"/>
</dbReference>
<proteinExistence type="inferred from homology"/>
<evidence type="ECO:0000256" key="3">
    <source>
        <dbReference type="ARBA" id="ARBA00023242"/>
    </source>
</evidence>
<comment type="subcellular location">
    <subcellularLocation>
        <location evidence="1">Nucleus</location>
    </subcellularLocation>
</comment>